<dbReference type="EMBL" id="JAHDTB010000018">
    <property type="protein sequence ID" value="MBW8289471.1"/>
    <property type="molecule type" value="Genomic_DNA"/>
</dbReference>
<dbReference type="Proteomes" id="UP000711178">
    <property type="component" value="Unassembled WGS sequence"/>
</dbReference>
<keyword evidence="3" id="KW-1185">Reference proteome</keyword>
<feature type="region of interest" description="Disordered" evidence="1">
    <location>
        <begin position="448"/>
        <end position="470"/>
    </location>
</feature>
<evidence type="ECO:0000256" key="1">
    <source>
        <dbReference type="SAM" id="MobiDB-lite"/>
    </source>
</evidence>
<evidence type="ECO:0000313" key="3">
    <source>
        <dbReference type="Proteomes" id="UP000711178"/>
    </source>
</evidence>
<reference evidence="2 3" key="1">
    <citation type="submission" date="2021-05" db="EMBL/GenBank/DDBJ databases">
        <title>Draft Whole Genome Sequencing Of Biosensor Chromobacterium violaceum Strain CV026 Reveals A Regulatory RNA In Chromobacterium violaceum Phenotype Regulatory Network.</title>
        <authorList>
            <person name="Hong K.W."/>
            <person name="Chan K.G."/>
            <person name="Chang C.-Y."/>
        </authorList>
    </citation>
    <scope>NUCLEOTIDE SEQUENCE [LARGE SCALE GENOMIC DNA]</scope>
    <source>
        <strain evidence="2 3">ATCC 31532</strain>
    </source>
</reference>
<dbReference type="RefSeq" id="WP_043580682.1">
    <property type="nucleotide sequence ID" value="NZ_CP142381.1"/>
</dbReference>
<organism evidence="2 3">
    <name type="scientific">Chromobacterium subtsugae</name>
    <dbReference type="NCBI Taxonomy" id="251747"/>
    <lineage>
        <taxon>Bacteria</taxon>
        <taxon>Pseudomonadati</taxon>
        <taxon>Pseudomonadota</taxon>
        <taxon>Betaproteobacteria</taxon>
        <taxon>Neisseriales</taxon>
        <taxon>Chromobacteriaceae</taxon>
        <taxon>Chromobacterium</taxon>
    </lineage>
</organism>
<sequence>MQLPDALKPWHDCLSGFSAELAPEMGELLRRLSPALGRFQAAIRGGDEAPQGVDALQRRGPYERLLASEWLLADELPDEFLRRAAGNEHLFLAPTPRESRASSRILALFHCGNLQLGAARLAHLALCILLERRASAAGGDFAWGSLQAPGEWREGAQTHALRQLLATRSYRNFNQECSQQWLAALDQLETRPGECWLIGYPLPDKGLAASAFTHQVDIRPTLDGDALDIVVRDRAGQRKLTLPLPPQAAGRALLAGNFDTQAEARQLAGRFSLRHAPLLSPDGSHVAAFLLGEKETLLLHVPKPGRSSRQKPRRVQWSSAGSALGLAFTRKTVGAVAQLGDTLAFSQLPGLGKVQLPPQDMLQLAPGAARLLDAAWLQHDNCARLYARDRVGNLVFWVAPGKRGVHSGPAPGTTHLQLREVLAMCQQDARTLLYVRHQAGQLRLGRLWAEPPSGSTRPAAASSRQGPLGPLDNEWTVPGACAADSEALLGFAQPNLFACAVRQPSALGECWRLHAGRPHAAAASIDYQLPPGWSALGLAPRADASTAFQLVLFHKAQNQLGLLCDGRILILYQPIHPIAKISYAPASAAIALLTEQRELIVYSVTEQCVALRLQGQAAPGEQHD</sequence>
<evidence type="ECO:0000313" key="2">
    <source>
        <dbReference type="EMBL" id="MBW8289471.1"/>
    </source>
</evidence>
<comment type="caution">
    <text evidence="2">The sequence shown here is derived from an EMBL/GenBank/DDBJ whole genome shotgun (WGS) entry which is preliminary data.</text>
</comment>
<name>A0ABS7FIC0_9NEIS</name>
<gene>
    <name evidence="2" type="ORF">KIF53_17695</name>
</gene>
<accession>A0ABS7FIC0</accession>
<proteinExistence type="predicted"/>
<protein>
    <submittedName>
        <fullName evidence="2">Uncharacterized protein</fullName>
    </submittedName>
</protein>
<dbReference type="GeneID" id="89686255"/>